<proteinExistence type="predicted"/>
<feature type="non-terminal residue" evidence="1">
    <location>
        <position position="192"/>
    </location>
</feature>
<gene>
    <name evidence="1" type="ORF">Ccrd_012856</name>
</gene>
<organism evidence="1 2">
    <name type="scientific">Cynara cardunculus var. scolymus</name>
    <name type="common">Globe artichoke</name>
    <name type="synonym">Cynara scolymus</name>
    <dbReference type="NCBI Taxonomy" id="59895"/>
    <lineage>
        <taxon>Eukaryota</taxon>
        <taxon>Viridiplantae</taxon>
        <taxon>Streptophyta</taxon>
        <taxon>Embryophyta</taxon>
        <taxon>Tracheophyta</taxon>
        <taxon>Spermatophyta</taxon>
        <taxon>Magnoliopsida</taxon>
        <taxon>eudicotyledons</taxon>
        <taxon>Gunneridae</taxon>
        <taxon>Pentapetalae</taxon>
        <taxon>asterids</taxon>
        <taxon>campanulids</taxon>
        <taxon>Asterales</taxon>
        <taxon>Asteraceae</taxon>
        <taxon>Carduoideae</taxon>
        <taxon>Cardueae</taxon>
        <taxon>Carduinae</taxon>
        <taxon>Cynara</taxon>
    </lineage>
</organism>
<keyword evidence="2" id="KW-1185">Reference proteome</keyword>
<dbReference type="AlphaFoldDB" id="A0A103YGN2"/>
<evidence type="ECO:0000313" key="1">
    <source>
        <dbReference type="EMBL" id="KVI08754.1"/>
    </source>
</evidence>
<dbReference type="Proteomes" id="UP000243975">
    <property type="component" value="Unassembled WGS sequence"/>
</dbReference>
<evidence type="ECO:0000313" key="2">
    <source>
        <dbReference type="Proteomes" id="UP000243975"/>
    </source>
</evidence>
<protein>
    <submittedName>
        <fullName evidence="1">Uncharacterized protein</fullName>
    </submittedName>
</protein>
<comment type="caution">
    <text evidence="1">The sequence shown here is derived from an EMBL/GenBank/DDBJ whole genome shotgun (WGS) entry which is preliminary data.</text>
</comment>
<sequence>MEASRKETQRFRRDSFWRLSLKQLPLSGVLVYLLPAKCVRLQETSVHSWPSLHIENLSLENHHHSSVPQNLSYGLKRQPLEMSRSCPTSSALNRLQLAQESSRLQFHIVKKKDLFSWLPCLISLFLGADHGAFRSRGKFSSSIKERGSSHHPRRIMYPAMPHMRNTGRCKSSYRRPYAKAFNDVLVYTLVKC</sequence>
<reference evidence="1 2" key="1">
    <citation type="journal article" date="2016" name="Sci. Rep.">
        <title>The genome sequence of the outbreeding globe artichoke constructed de novo incorporating a phase-aware low-pass sequencing strategy of F1 progeny.</title>
        <authorList>
            <person name="Scaglione D."/>
            <person name="Reyes-Chin-Wo S."/>
            <person name="Acquadro A."/>
            <person name="Froenicke L."/>
            <person name="Portis E."/>
            <person name="Beitel C."/>
            <person name="Tirone M."/>
            <person name="Mauro R."/>
            <person name="Lo Monaco A."/>
            <person name="Mauromicale G."/>
            <person name="Faccioli P."/>
            <person name="Cattivelli L."/>
            <person name="Rieseberg L."/>
            <person name="Michelmore R."/>
            <person name="Lanteri S."/>
        </authorList>
    </citation>
    <scope>NUCLEOTIDE SEQUENCE [LARGE SCALE GENOMIC DNA]</scope>
    <source>
        <strain evidence="1">2C</strain>
    </source>
</reference>
<dbReference type="EMBL" id="LEKV01001091">
    <property type="protein sequence ID" value="KVI08754.1"/>
    <property type="molecule type" value="Genomic_DNA"/>
</dbReference>
<name>A0A103YGN2_CYNCS</name>
<accession>A0A103YGN2</accession>
<dbReference type="Gramene" id="KVI08754">
    <property type="protein sequence ID" value="KVI08754"/>
    <property type="gene ID" value="Ccrd_012856"/>
</dbReference>